<dbReference type="Gene3D" id="1.50.10.10">
    <property type="match status" value="1"/>
</dbReference>
<dbReference type="Gene3D" id="2.60.420.10">
    <property type="entry name" value="Maltose phosphorylase, domain 3"/>
    <property type="match status" value="1"/>
</dbReference>
<reference evidence="3 4" key="1">
    <citation type="journal article" date="2019" name="Sci. Rep.">
        <title>A multi-omics analysis of the grapevine pathogen Lasiodiplodia theobromae reveals that temperature affects the expression of virulence- and pathogenicity-related genes.</title>
        <authorList>
            <person name="Felix C."/>
            <person name="Meneses R."/>
            <person name="Goncalves M.F.M."/>
            <person name="Tilleman L."/>
            <person name="Duarte A.S."/>
            <person name="Jorrin-Novo J.V."/>
            <person name="Van de Peer Y."/>
            <person name="Deforce D."/>
            <person name="Van Nieuwerburgh F."/>
            <person name="Esteves A.C."/>
            <person name="Alves A."/>
        </authorList>
    </citation>
    <scope>NUCLEOTIDE SEQUENCE [LARGE SCALE GENOMIC DNA]</scope>
    <source>
        <strain evidence="3 4">LA-SOL3</strain>
    </source>
</reference>
<evidence type="ECO:0000259" key="1">
    <source>
        <dbReference type="Pfam" id="PF17389"/>
    </source>
</evidence>
<feature type="domain" description="Alpha-L-rhamnosidase six-hairpin glycosidase" evidence="1">
    <location>
        <begin position="246"/>
        <end position="485"/>
    </location>
</feature>
<proteinExistence type="predicted"/>
<evidence type="ECO:0000313" key="4">
    <source>
        <dbReference type="Proteomes" id="UP000325902"/>
    </source>
</evidence>
<dbReference type="Pfam" id="PF17390">
    <property type="entry name" value="Bac_rhamnosid_C"/>
    <property type="match status" value="1"/>
</dbReference>
<protein>
    <recommendedName>
        <fullName evidence="5">Alpha-L-rhamnosidase six-hairpin glycosidase domain-containing protein</fullName>
    </recommendedName>
</protein>
<sequence>MASGNDIRSIEELPGNFHSSNDLYNKIWALGVRSAQQSCIESGSAPSTWEITDDGAFIRGQVPAQSSLGTDYGNYTLTFSTKIVRGGTGWRTVAALQGYGQYFVLTSEYPEGTYLNTNRTLLPPNTLITNYGWSIVNQTTLETGPTIYFPLPFDVKEGEWYNISTTINATGYAVSVDGSDPIFVSNEYTPSGTQSTFISGDRTAGTWGFGPFQDQEAYFTNVVVEAENGTVLYENDLKGDMVLEEYGVAANTHNVCLDGAKRDRLVWMGDYAHTQRIIGASTNSSEFSTGTLAYALEWQASSNDSKYPGFSGMSASMGASPAFGTARAGYALIDYQFGYLIAFADYFHATGDLPFLTAHFPRLKTIVASLIANLVDPSTHLVSTGSIPGIFFLGPAANGTAPAAMFAYALDLSAGLATAAGDDDSAAAWSAVASDVAAAVNALLWNEETGTYAVSLDGGFANSSITSTAFPILAGIAPLDRAEAAIAALEGLRLGIGYKAYSSDDAPANETALSPNLSGFLLEALLKASNEAAFAAAGTNTTSSGAIKTAISVLLDQLWPAMVTDDDYATGSSWEYVYGDGRPGLDTYTSHAHPWGGAPTYVLSEYVLGVRAATAGFKTWVFEPSVAVSRDVDVEWVTGRVPVPGGKVEAGWWRLEDGGVRVKVCGVDGTTGTVRVPGKREVEVIGGDCVDEVL</sequence>
<dbReference type="InterPro" id="IPR035398">
    <property type="entry name" value="Bac_rhamnosid_C"/>
</dbReference>
<dbReference type="GO" id="GO:0005975">
    <property type="term" value="P:carbohydrate metabolic process"/>
    <property type="evidence" value="ECO:0007669"/>
    <property type="project" value="InterPro"/>
</dbReference>
<dbReference type="OrthoDB" id="10036721at2759"/>
<accession>A0A5N5DDB5</accession>
<evidence type="ECO:0000313" key="3">
    <source>
        <dbReference type="EMBL" id="KAB2575430.1"/>
    </source>
</evidence>
<comment type="caution">
    <text evidence="3">The sequence shown here is derived from an EMBL/GenBank/DDBJ whole genome shotgun (WGS) entry which is preliminary data.</text>
</comment>
<dbReference type="InterPro" id="IPR008928">
    <property type="entry name" value="6-hairpin_glycosidase_sf"/>
</dbReference>
<dbReference type="InterPro" id="IPR035396">
    <property type="entry name" value="Bac_rhamnosid6H"/>
</dbReference>
<dbReference type="EMBL" id="VCHE01000033">
    <property type="protein sequence ID" value="KAB2575430.1"/>
    <property type="molecule type" value="Genomic_DNA"/>
</dbReference>
<dbReference type="PANTHER" id="PTHR34987:SF4">
    <property type="entry name" value="ALPHA-L-RHAMNOSIDASE C-TERMINAL DOMAIN-CONTAINING PROTEIN"/>
    <property type="match status" value="1"/>
</dbReference>
<dbReference type="PANTHER" id="PTHR34987">
    <property type="entry name" value="C, PUTATIVE (AFU_ORTHOLOGUE AFUA_3G02880)-RELATED"/>
    <property type="match status" value="1"/>
</dbReference>
<name>A0A5N5DDB5_9PEZI</name>
<keyword evidence="4" id="KW-1185">Reference proteome</keyword>
<dbReference type="Proteomes" id="UP000325902">
    <property type="component" value="Unassembled WGS sequence"/>
</dbReference>
<evidence type="ECO:0008006" key="5">
    <source>
        <dbReference type="Google" id="ProtNLM"/>
    </source>
</evidence>
<dbReference type="GO" id="GO:0003824">
    <property type="term" value="F:catalytic activity"/>
    <property type="evidence" value="ECO:0007669"/>
    <property type="project" value="UniProtKB-ARBA"/>
</dbReference>
<gene>
    <name evidence="3" type="ORF">DBV05_g5918</name>
</gene>
<dbReference type="SUPFAM" id="SSF48208">
    <property type="entry name" value="Six-hairpin glycosidases"/>
    <property type="match status" value="1"/>
</dbReference>
<feature type="domain" description="Alpha-L-rhamnosidase C-terminal" evidence="2">
    <location>
        <begin position="609"/>
        <end position="684"/>
    </location>
</feature>
<evidence type="ECO:0000259" key="2">
    <source>
        <dbReference type="Pfam" id="PF17390"/>
    </source>
</evidence>
<organism evidence="3 4">
    <name type="scientific">Lasiodiplodia theobromae</name>
    <dbReference type="NCBI Taxonomy" id="45133"/>
    <lineage>
        <taxon>Eukaryota</taxon>
        <taxon>Fungi</taxon>
        <taxon>Dikarya</taxon>
        <taxon>Ascomycota</taxon>
        <taxon>Pezizomycotina</taxon>
        <taxon>Dothideomycetes</taxon>
        <taxon>Dothideomycetes incertae sedis</taxon>
        <taxon>Botryosphaeriales</taxon>
        <taxon>Botryosphaeriaceae</taxon>
        <taxon>Lasiodiplodia</taxon>
    </lineage>
</organism>
<dbReference type="AlphaFoldDB" id="A0A5N5DDB5"/>
<dbReference type="InterPro" id="IPR012341">
    <property type="entry name" value="6hp_glycosidase-like_sf"/>
</dbReference>
<dbReference type="Pfam" id="PF17389">
    <property type="entry name" value="Bac_rhamnosid6H"/>
    <property type="match status" value="1"/>
</dbReference>